<keyword evidence="2" id="KW-1003">Cell membrane</keyword>
<keyword evidence="4 6" id="KW-1133">Transmembrane helix</keyword>
<keyword evidence="8" id="KW-1185">Reference proteome</keyword>
<protein>
    <recommendedName>
        <fullName evidence="9">Lysine transporter LysE</fullName>
    </recommendedName>
</protein>
<evidence type="ECO:0000256" key="6">
    <source>
        <dbReference type="SAM" id="Phobius"/>
    </source>
</evidence>
<accession>A0ABQ4K0C7</accession>
<evidence type="ECO:0000313" key="8">
    <source>
        <dbReference type="Proteomes" id="UP000680279"/>
    </source>
</evidence>
<evidence type="ECO:0000256" key="4">
    <source>
        <dbReference type="ARBA" id="ARBA00022989"/>
    </source>
</evidence>
<keyword evidence="5 6" id="KW-0472">Membrane</keyword>
<dbReference type="EMBL" id="BOQT01000001">
    <property type="protein sequence ID" value="GIN19197.1"/>
    <property type="molecule type" value="Genomic_DNA"/>
</dbReference>
<dbReference type="Proteomes" id="UP000680279">
    <property type="component" value="Unassembled WGS sequence"/>
</dbReference>
<evidence type="ECO:0000256" key="2">
    <source>
        <dbReference type="ARBA" id="ARBA00022475"/>
    </source>
</evidence>
<comment type="subcellular location">
    <subcellularLocation>
        <location evidence="1">Cell membrane</location>
        <topology evidence="1">Multi-pass membrane protein</topology>
    </subcellularLocation>
</comment>
<gene>
    <name evidence="7" type="ORF">J1TS3_03310</name>
</gene>
<proteinExistence type="predicted"/>
<evidence type="ECO:0000313" key="7">
    <source>
        <dbReference type="EMBL" id="GIN19197.1"/>
    </source>
</evidence>
<dbReference type="Pfam" id="PF01810">
    <property type="entry name" value="LysE"/>
    <property type="match status" value="1"/>
</dbReference>
<evidence type="ECO:0000256" key="5">
    <source>
        <dbReference type="ARBA" id="ARBA00023136"/>
    </source>
</evidence>
<keyword evidence="3 6" id="KW-0812">Transmembrane</keyword>
<comment type="caution">
    <text evidence="7">The sequence shown here is derived from an EMBL/GenBank/DDBJ whole genome shotgun (WGS) entry which is preliminary data.</text>
</comment>
<name>A0ABQ4K0C7_9BACI</name>
<feature type="transmembrane region" description="Helical" evidence="6">
    <location>
        <begin position="103"/>
        <end position="120"/>
    </location>
</feature>
<sequence>MGMGYMLYLAFKTLTSKDHHNDRKDASSKNLFVIGTILQFINPKGILYSVTVVTTFILPYYHSYFSYLIFSLFLGIVGFISSSSWSLFGSIFQKLLAKYRRPFNIIMALLLVYSAISIILH</sequence>
<dbReference type="PANTHER" id="PTHR30086:SF20">
    <property type="entry name" value="ARGININE EXPORTER PROTEIN ARGO-RELATED"/>
    <property type="match status" value="1"/>
</dbReference>
<feature type="transmembrane region" description="Helical" evidence="6">
    <location>
        <begin position="67"/>
        <end position="91"/>
    </location>
</feature>
<evidence type="ECO:0008006" key="9">
    <source>
        <dbReference type="Google" id="ProtNLM"/>
    </source>
</evidence>
<organism evidence="7 8">
    <name type="scientific">Siminovitchia fordii</name>
    <dbReference type="NCBI Taxonomy" id="254759"/>
    <lineage>
        <taxon>Bacteria</taxon>
        <taxon>Bacillati</taxon>
        <taxon>Bacillota</taxon>
        <taxon>Bacilli</taxon>
        <taxon>Bacillales</taxon>
        <taxon>Bacillaceae</taxon>
        <taxon>Siminovitchia</taxon>
    </lineage>
</organism>
<evidence type="ECO:0000256" key="1">
    <source>
        <dbReference type="ARBA" id="ARBA00004651"/>
    </source>
</evidence>
<reference evidence="7 8" key="1">
    <citation type="submission" date="2021-03" db="EMBL/GenBank/DDBJ databases">
        <title>Antimicrobial resistance genes in bacteria isolated from Japanese honey, and their potential for conferring macrolide and lincosamide resistance in the American foulbrood pathogen Paenibacillus larvae.</title>
        <authorList>
            <person name="Okamoto M."/>
            <person name="Kumagai M."/>
            <person name="Kanamori H."/>
            <person name="Takamatsu D."/>
        </authorList>
    </citation>
    <scope>NUCLEOTIDE SEQUENCE [LARGE SCALE GENOMIC DNA]</scope>
    <source>
        <strain evidence="7 8">J1TS3</strain>
    </source>
</reference>
<dbReference type="InterPro" id="IPR001123">
    <property type="entry name" value="LeuE-type"/>
</dbReference>
<evidence type="ECO:0000256" key="3">
    <source>
        <dbReference type="ARBA" id="ARBA00022692"/>
    </source>
</evidence>
<dbReference type="PANTHER" id="PTHR30086">
    <property type="entry name" value="ARGININE EXPORTER PROTEIN ARGO"/>
    <property type="match status" value="1"/>
</dbReference>